<comment type="caution">
    <text evidence="3">The sequence shown here is derived from an EMBL/GenBank/DDBJ whole genome shotgun (WGS) entry which is preliminary data.</text>
</comment>
<sequence>MRPFYTLVWALVVRMSTSSPSQSGSNSTVAVNDITDGTGHVNSDETTELLGISDPCSGMGNATYELGKEYFEADCPAINNLLPDGTCDWTQKQPDQTLCAEYCQVRTTFLPIQEIPIPNTYCRGPRRCSIEAGRILQVNSSWSGTDAEMSALKHGVSGGFNPDVENITAGAGDVTIGDGECGYFTWIGTKKTVCGSLTKANRHEPVNGGSPYCQGPSETTANYCVDSMTSGPLLNPSANGHTVFVRIDCGTRAALPVEKQDALFKYDGVALPADKLEGVLQSWVSAKCLLTDDFLWLSFVMHGRGLKDADLGTSGSNLLGQLRSCHAAVTNWKFDYTPTDNDFDWKASGSVDPFDSQCPGVAIKAVGANDRDGC</sequence>
<dbReference type="AlphaFoldDB" id="A0A553HR28"/>
<name>A0A553HR28_9PEZI</name>
<evidence type="ECO:0000256" key="1">
    <source>
        <dbReference type="SAM" id="MobiDB-lite"/>
    </source>
</evidence>
<evidence type="ECO:0000313" key="3">
    <source>
        <dbReference type="EMBL" id="TRX90401.1"/>
    </source>
</evidence>
<evidence type="ECO:0000256" key="2">
    <source>
        <dbReference type="SAM" id="SignalP"/>
    </source>
</evidence>
<dbReference type="EMBL" id="VFLP01000056">
    <property type="protein sequence ID" value="TRX90401.1"/>
    <property type="molecule type" value="Genomic_DNA"/>
</dbReference>
<feature type="chain" id="PRO_5021842155" description="Ecp2 effector protein domain-containing protein" evidence="2">
    <location>
        <begin position="19"/>
        <end position="374"/>
    </location>
</feature>
<reference evidence="4" key="1">
    <citation type="submission" date="2019-06" db="EMBL/GenBank/DDBJ databases">
        <title>Draft genome sequence of the griseofulvin-producing fungus Xylaria cubensis strain G536.</title>
        <authorList>
            <person name="Mead M.E."/>
            <person name="Raja H.A."/>
            <person name="Steenwyk J.L."/>
            <person name="Knowles S.L."/>
            <person name="Oberlies N.H."/>
            <person name="Rokas A."/>
        </authorList>
    </citation>
    <scope>NUCLEOTIDE SEQUENCE [LARGE SCALE GENOMIC DNA]</scope>
    <source>
        <strain evidence="4">G536</strain>
    </source>
</reference>
<evidence type="ECO:0008006" key="5">
    <source>
        <dbReference type="Google" id="ProtNLM"/>
    </source>
</evidence>
<feature type="signal peptide" evidence="2">
    <location>
        <begin position="1"/>
        <end position="18"/>
    </location>
</feature>
<keyword evidence="4" id="KW-1185">Reference proteome</keyword>
<proteinExistence type="predicted"/>
<feature type="region of interest" description="Disordered" evidence="1">
    <location>
        <begin position="17"/>
        <end position="45"/>
    </location>
</feature>
<dbReference type="Proteomes" id="UP000319160">
    <property type="component" value="Unassembled WGS sequence"/>
</dbReference>
<keyword evidence="2" id="KW-0732">Signal</keyword>
<feature type="compositionally biased region" description="Low complexity" evidence="1">
    <location>
        <begin position="17"/>
        <end position="27"/>
    </location>
</feature>
<accession>A0A553HR28</accession>
<dbReference type="OrthoDB" id="1896086at2759"/>
<evidence type="ECO:0000313" key="4">
    <source>
        <dbReference type="Proteomes" id="UP000319160"/>
    </source>
</evidence>
<protein>
    <recommendedName>
        <fullName evidence="5">Ecp2 effector protein domain-containing protein</fullName>
    </recommendedName>
</protein>
<gene>
    <name evidence="3" type="ORF">FHL15_008766</name>
</gene>
<organism evidence="3 4">
    <name type="scientific">Xylaria flabelliformis</name>
    <dbReference type="NCBI Taxonomy" id="2512241"/>
    <lineage>
        <taxon>Eukaryota</taxon>
        <taxon>Fungi</taxon>
        <taxon>Dikarya</taxon>
        <taxon>Ascomycota</taxon>
        <taxon>Pezizomycotina</taxon>
        <taxon>Sordariomycetes</taxon>
        <taxon>Xylariomycetidae</taxon>
        <taxon>Xylariales</taxon>
        <taxon>Xylariaceae</taxon>
        <taxon>Xylaria</taxon>
    </lineage>
</organism>